<proteinExistence type="predicted"/>
<dbReference type="eggNOG" id="ENOG502QQW6">
    <property type="taxonomic scope" value="Eukaryota"/>
</dbReference>
<protein>
    <recommendedName>
        <fullName evidence="1">NERD domain-containing protein</fullName>
    </recommendedName>
</protein>
<feature type="domain" description="NERD" evidence="1">
    <location>
        <begin position="35"/>
        <end position="152"/>
    </location>
</feature>
<sequence>MWVEILCGLLAYKIIRRVFFADSDDPAHLADLDSAHSDLCFALASRLEKLYSGRCFVGLRIPDPDAGERQHVDLVLLTNREVMVVAIHNISGFVEVDKDGNWTCPSDKKHKHDVIPNPVLQVNRLAANLQSYLEKRGAKLPDGHITGKVVLPNPNCRPSYAITLQPEVILYDQWKDLKADSKGGLSTWIKGAFSGSKGDMQDSLLQNLHSILSTSPMWDRLELKGDRNILGEFIEFKGRHDDIQALKCLKRSKVCRFIVQKSTLFGGFGRSRVQILYSPRDYRAEGTSSSEWKEISVKQYTEILFQPLHSKKVKKFKLSSVASVTLSAYFISVSLEAESLSLHSIAGRVGDLDLFG</sequence>
<evidence type="ECO:0000259" key="1">
    <source>
        <dbReference type="PROSITE" id="PS50965"/>
    </source>
</evidence>
<dbReference type="STRING" id="40149.A0A0E0F141"/>
<dbReference type="Pfam" id="PF08378">
    <property type="entry name" value="NERD"/>
    <property type="match status" value="1"/>
</dbReference>
<dbReference type="PANTHER" id="PTHR35287">
    <property type="entry name" value="SI:ZFOS-911D5.4"/>
    <property type="match status" value="1"/>
</dbReference>
<name>A0A0E0F141_9ORYZ</name>
<dbReference type="Gramene" id="OMERI10G15220.1">
    <property type="protein sequence ID" value="OMERI10G15220.1"/>
    <property type="gene ID" value="OMERI10G15220"/>
</dbReference>
<dbReference type="AlphaFoldDB" id="A0A0E0F141"/>
<evidence type="ECO:0000313" key="2">
    <source>
        <dbReference type="EnsemblPlants" id="OMERI10G15220.1"/>
    </source>
</evidence>
<keyword evidence="3" id="KW-1185">Reference proteome</keyword>
<organism evidence="2">
    <name type="scientific">Oryza meridionalis</name>
    <dbReference type="NCBI Taxonomy" id="40149"/>
    <lineage>
        <taxon>Eukaryota</taxon>
        <taxon>Viridiplantae</taxon>
        <taxon>Streptophyta</taxon>
        <taxon>Embryophyta</taxon>
        <taxon>Tracheophyta</taxon>
        <taxon>Spermatophyta</taxon>
        <taxon>Magnoliopsida</taxon>
        <taxon>Liliopsida</taxon>
        <taxon>Poales</taxon>
        <taxon>Poaceae</taxon>
        <taxon>BOP clade</taxon>
        <taxon>Oryzoideae</taxon>
        <taxon>Oryzeae</taxon>
        <taxon>Oryzinae</taxon>
        <taxon>Oryza</taxon>
    </lineage>
</organism>
<dbReference type="Proteomes" id="UP000008021">
    <property type="component" value="Chromosome 10"/>
</dbReference>
<reference evidence="2" key="1">
    <citation type="submission" date="2015-04" db="UniProtKB">
        <authorList>
            <consortium name="EnsemblPlants"/>
        </authorList>
    </citation>
    <scope>IDENTIFICATION</scope>
</reference>
<evidence type="ECO:0000313" key="3">
    <source>
        <dbReference type="Proteomes" id="UP000008021"/>
    </source>
</evidence>
<dbReference type="HOGENOM" id="CLU_074946_0_0_1"/>
<dbReference type="EnsemblPlants" id="OMERI10G15220.1">
    <property type="protein sequence ID" value="OMERI10G15220.1"/>
    <property type="gene ID" value="OMERI10G15220"/>
</dbReference>
<accession>A0A0E0F141</accession>
<dbReference type="InterPro" id="IPR011528">
    <property type="entry name" value="NERD"/>
</dbReference>
<reference evidence="2" key="2">
    <citation type="submission" date="2018-05" db="EMBL/GenBank/DDBJ databases">
        <title>OmerRS3 (Oryza meridionalis Reference Sequence Version 3).</title>
        <authorList>
            <person name="Zhang J."/>
            <person name="Kudrna D."/>
            <person name="Lee S."/>
            <person name="Talag J."/>
            <person name="Welchert J."/>
            <person name="Wing R.A."/>
        </authorList>
    </citation>
    <scope>NUCLEOTIDE SEQUENCE [LARGE SCALE GENOMIC DNA]</scope>
    <source>
        <strain evidence="2">cv. OR44</strain>
    </source>
</reference>
<dbReference type="PROSITE" id="PS50965">
    <property type="entry name" value="NERD"/>
    <property type="match status" value="1"/>
</dbReference>
<dbReference type="PANTHER" id="PTHR35287:SF1">
    <property type="entry name" value="SI:ZFOS-911D5.4"/>
    <property type="match status" value="1"/>
</dbReference>